<evidence type="ECO:0000256" key="1">
    <source>
        <dbReference type="SAM" id="SignalP"/>
    </source>
</evidence>
<keyword evidence="1" id="KW-0732">Signal</keyword>
<reference evidence="2 3" key="1">
    <citation type="journal article" date="2016" name="Nat. Commun.">
        <title>Thousands of microbial genomes shed light on interconnected biogeochemical processes in an aquifer system.</title>
        <authorList>
            <person name="Anantharaman K."/>
            <person name="Brown C.T."/>
            <person name="Hug L.A."/>
            <person name="Sharon I."/>
            <person name="Castelle C.J."/>
            <person name="Probst A.J."/>
            <person name="Thomas B.C."/>
            <person name="Singh A."/>
            <person name="Wilkins M.J."/>
            <person name="Karaoz U."/>
            <person name="Brodie E.L."/>
            <person name="Williams K.H."/>
            <person name="Hubbard S.S."/>
            <person name="Banfield J.F."/>
        </authorList>
    </citation>
    <scope>NUCLEOTIDE SEQUENCE [LARGE SCALE GENOMIC DNA]</scope>
    <source>
        <strain evidence="3">RIFCSPLOWO2_12_FULL_64_10</strain>
    </source>
</reference>
<evidence type="ECO:0000313" key="2">
    <source>
        <dbReference type="EMBL" id="OGG44702.1"/>
    </source>
</evidence>
<evidence type="ECO:0000313" key="3">
    <source>
        <dbReference type="Proteomes" id="UP000178606"/>
    </source>
</evidence>
<gene>
    <name evidence="2" type="ORF">A3F84_28780</name>
</gene>
<dbReference type="AlphaFoldDB" id="A0A1F6C6I3"/>
<protein>
    <submittedName>
        <fullName evidence="2">Uncharacterized protein</fullName>
    </submittedName>
</protein>
<feature type="signal peptide" evidence="1">
    <location>
        <begin position="1"/>
        <end position="24"/>
    </location>
</feature>
<organism evidence="2 3">
    <name type="scientific">Handelsmanbacteria sp. (strain RIFCSPLOWO2_12_FULL_64_10)</name>
    <dbReference type="NCBI Taxonomy" id="1817868"/>
    <lineage>
        <taxon>Bacteria</taxon>
        <taxon>Candidatus Handelsmaniibacteriota</taxon>
    </lineage>
</organism>
<dbReference type="Proteomes" id="UP000178606">
    <property type="component" value="Unassembled WGS sequence"/>
</dbReference>
<proteinExistence type="predicted"/>
<feature type="chain" id="PRO_5009523248" evidence="1">
    <location>
        <begin position="25"/>
        <end position="113"/>
    </location>
</feature>
<accession>A0A1F6C6I3</accession>
<comment type="caution">
    <text evidence="2">The sequence shown here is derived from an EMBL/GenBank/DDBJ whole genome shotgun (WGS) entry which is preliminary data.</text>
</comment>
<sequence length="113" mass="11908">MMPSRPTRRIRLLGVSAMYTFPLASTPGLHGQFSPAWVAGPPSPEKVGTPLPATVVISPGAASARSMHNTIMQAIPKIATASHKDNLNFDMAVSSLYEDHRATGLVVSGLVVT</sequence>
<name>A0A1F6C6I3_HANXR</name>
<dbReference type="EMBL" id="MFKF01000397">
    <property type="protein sequence ID" value="OGG44702.1"/>
    <property type="molecule type" value="Genomic_DNA"/>
</dbReference>